<dbReference type="GO" id="GO:0016020">
    <property type="term" value="C:membrane"/>
    <property type="evidence" value="ECO:0007669"/>
    <property type="project" value="InterPro"/>
</dbReference>
<accession>F0XY77</accession>
<keyword evidence="7" id="KW-0157">Chromophore</keyword>
<dbReference type="OMA" id="WHPLYDG"/>
<feature type="chain" id="PRO_5003260530" evidence="8">
    <location>
        <begin position="20"/>
        <end position="203"/>
    </location>
</feature>
<dbReference type="EMBL" id="GL833121">
    <property type="protein sequence ID" value="EGB12218.1"/>
    <property type="molecule type" value="Genomic_DNA"/>
</dbReference>
<dbReference type="SUPFAM" id="SSF103511">
    <property type="entry name" value="Chlorophyll a-b binding protein"/>
    <property type="match status" value="1"/>
</dbReference>
<dbReference type="Gene3D" id="1.10.3460.10">
    <property type="entry name" value="Chlorophyll a/b binding protein domain"/>
    <property type="match status" value="1"/>
</dbReference>
<evidence type="ECO:0000256" key="8">
    <source>
        <dbReference type="SAM" id="SignalP"/>
    </source>
</evidence>
<feature type="binding site" evidence="7">
    <location>
        <position position="173"/>
    </location>
    <ligand>
        <name>chlorophyll a</name>
        <dbReference type="ChEBI" id="CHEBI:58416"/>
        <label>1</label>
    </ligand>
</feature>
<evidence type="ECO:0000256" key="2">
    <source>
        <dbReference type="ARBA" id="ARBA00004229"/>
    </source>
</evidence>
<evidence type="ECO:0000313" key="9">
    <source>
        <dbReference type="EMBL" id="EGB12218.1"/>
    </source>
</evidence>
<feature type="signal peptide" evidence="8">
    <location>
        <begin position="1"/>
        <end position="19"/>
    </location>
</feature>
<feature type="binding site" evidence="7">
    <location>
        <position position="44"/>
    </location>
    <ligand>
        <name>chlorophyll a</name>
        <dbReference type="ChEBI" id="CHEBI:58416"/>
        <label>1</label>
    </ligand>
</feature>
<keyword evidence="4" id="KW-0150">Chloroplast</keyword>
<evidence type="ECO:0000256" key="6">
    <source>
        <dbReference type="ARBA" id="ARBA00022640"/>
    </source>
</evidence>
<dbReference type="GO" id="GO:0009765">
    <property type="term" value="P:photosynthesis, light harvesting"/>
    <property type="evidence" value="ECO:0007669"/>
    <property type="project" value="InterPro"/>
</dbReference>
<feature type="binding site" evidence="7">
    <location>
        <position position="161"/>
    </location>
    <ligand>
        <name>chlorophyll a</name>
        <dbReference type="ChEBI" id="CHEBI:58416"/>
        <label>1</label>
    </ligand>
</feature>
<dbReference type="OrthoDB" id="423598at2759"/>
<name>F0XY77_AURAN</name>
<keyword evidence="5" id="KW-0602">Photosynthesis</keyword>
<dbReference type="AlphaFoldDB" id="F0XY77"/>
<feature type="binding site" evidence="7">
    <location>
        <position position="155"/>
    </location>
    <ligand>
        <name>chlorophyll a</name>
        <dbReference type="ChEBI" id="CHEBI:58416"/>
        <label>1</label>
    </ligand>
</feature>
<keyword evidence="10" id="KW-1185">Reference proteome</keyword>
<proteinExistence type="inferred from homology"/>
<dbReference type="KEGG" id="aaf:AURANDRAFT_77802"/>
<sequence length="203" mass="22251">MRAVLSLLALAPIAAFVAKAPLASAPARQSSRTVVSYFDPLQLSKGKSEADMNQLREYELKHGRVAMAAVFGIIVEPRFHPLADSCHVAHPTDPILAGVELNFAGKAQILGFCAGVEALTYYIKKGDNYKPGDLLGAAYYVADEEDELWINYQEKELNNGRLAMMAFAGFVTQYLLYGNTDDMLFKPMVKASEDLTCYGLICT</sequence>
<gene>
    <name evidence="9" type="primary">LHC15</name>
    <name evidence="9" type="ORF">AURANDRAFT_77802</name>
</gene>
<dbReference type="InterPro" id="IPR022796">
    <property type="entry name" value="Chloroa_b-bind"/>
</dbReference>
<dbReference type="Proteomes" id="UP000002729">
    <property type="component" value="Unassembled WGS sequence"/>
</dbReference>
<comment type="function">
    <text evidence="1">The light-harvesting complex (LHC) functions as a light receptor, it captures and delivers excitation energy to photosystems with which it is closely associated. Energy is transferred from the carotenoid and chlorophyll C (or B) to chlorophyll A and the photosynthetic reaction centers where it is used to synthesize ATP and reducing power.</text>
</comment>
<dbReference type="PANTHER" id="PTHR21649">
    <property type="entry name" value="CHLOROPHYLL A/B BINDING PROTEIN"/>
    <property type="match status" value="1"/>
</dbReference>
<dbReference type="InterPro" id="IPR001344">
    <property type="entry name" value="Chloro_AB-bd_pln"/>
</dbReference>
<organism evidence="10">
    <name type="scientific">Aureococcus anophagefferens</name>
    <name type="common">Harmful bloom alga</name>
    <dbReference type="NCBI Taxonomy" id="44056"/>
    <lineage>
        <taxon>Eukaryota</taxon>
        <taxon>Sar</taxon>
        <taxon>Stramenopiles</taxon>
        <taxon>Ochrophyta</taxon>
        <taxon>Pelagophyceae</taxon>
        <taxon>Pelagomonadales</taxon>
        <taxon>Pelagomonadaceae</taxon>
        <taxon>Aureococcus</taxon>
    </lineage>
</organism>
<dbReference type="GO" id="GO:0009507">
    <property type="term" value="C:chloroplast"/>
    <property type="evidence" value="ECO:0007669"/>
    <property type="project" value="UniProtKB-SubCell"/>
</dbReference>
<dbReference type="GO" id="GO:0016168">
    <property type="term" value="F:chlorophyll binding"/>
    <property type="evidence" value="ECO:0007669"/>
    <property type="project" value="UniProtKB-KW"/>
</dbReference>
<keyword evidence="8" id="KW-0732">Signal</keyword>
<keyword evidence="6" id="KW-0934">Plastid</keyword>
<evidence type="ECO:0000256" key="5">
    <source>
        <dbReference type="ARBA" id="ARBA00022531"/>
    </source>
</evidence>
<evidence type="ECO:0000256" key="3">
    <source>
        <dbReference type="ARBA" id="ARBA00005933"/>
    </source>
</evidence>
<protein>
    <submittedName>
        <fullName evidence="9">Putative plastid light harvesting protein isoform 15</fullName>
    </submittedName>
</protein>
<feature type="binding site" description="axial binding residue" evidence="7">
    <location>
        <position position="117"/>
    </location>
    <ligand>
        <name>chlorophyll b</name>
        <dbReference type="ChEBI" id="CHEBI:61721"/>
        <label>1</label>
    </ligand>
    <ligandPart>
        <name>Mg</name>
        <dbReference type="ChEBI" id="CHEBI:25107"/>
    </ligandPart>
</feature>
<feature type="binding site" evidence="7">
    <location>
        <position position="159"/>
    </location>
    <ligand>
        <name>chlorophyll a</name>
        <dbReference type="ChEBI" id="CHEBI:58416"/>
        <label>1</label>
    </ligand>
</feature>
<dbReference type="eggNOG" id="ENOG502S49Q">
    <property type="taxonomic scope" value="Eukaryota"/>
</dbReference>
<evidence type="ECO:0000256" key="7">
    <source>
        <dbReference type="PIRSR" id="PIRSR601344-1"/>
    </source>
</evidence>
<evidence type="ECO:0000256" key="4">
    <source>
        <dbReference type="ARBA" id="ARBA00022528"/>
    </source>
</evidence>
<feature type="binding site" description="axial binding residue" evidence="7">
    <location>
        <position position="156"/>
    </location>
    <ligand>
        <name>chlorophyll b</name>
        <dbReference type="ChEBI" id="CHEBI:61721"/>
        <label>2</label>
    </ligand>
    <ligandPart>
        <name>Mg</name>
        <dbReference type="ChEBI" id="CHEBI:25107"/>
    </ligandPart>
</feature>
<keyword evidence="7" id="KW-0148">Chlorophyll</keyword>
<evidence type="ECO:0000256" key="1">
    <source>
        <dbReference type="ARBA" id="ARBA00004022"/>
    </source>
</evidence>
<dbReference type="GeneID" id="20229023"/>
<feature type="binding site" evidence="7">
    <location>
        <position position="59"/>
    </location>
    <ligand>
        <name>chlorophyll a</name>
        <dbReference type="ChEBI" id="CHEBI:58416"/>
        <label>1</label>
    </ligand>
</feature>
<comment type="subcellular location">
    <subcellularLocation>
        <location evidence="2">Plastid</location>
        <location evidence="2">Chloroplast</location>
    </subcellularLocation>
</comment>
<dbReference type="RefSeq" id="XP_009033290.1">
    <property type="nucleotide sequence ID" value="XM_009035042.1"/>
</dbReference>
<feature type="binding site" description="axial binding residue" evidence="7">
    <location>
        <position position="64"/>
    </location>
    <ligand>
        <name>chlorophyll b</name>
        <dbReference type="ChEBI" id="CHEBI:61721"/>
        <label>1</label>
    </ligand>
    <ligandPart>
        <name>Mg</name>
        <dbReference type="ChEBI" id="CHEBI:25107"/>
    </ligandPart>
</feature>
<feature type="binding site" evidence="7">
    <location>
        <position position="62"/>
    </location>
    <ligand>
        <name>chlorophyll a</name>
        <dbReference type="ChEBI" id="CHEBI:58416"/>
        <label>1</label>
    </ligand>
</feature>
<evidence type="ECO:0000313" key="10">
    <source>
        <dbReference type="Proteomes" id="UP000002729"/>
    </source>
</evidence>
<dbReference type="InParanoid" id="F0XY77"/>
<comment type="similarity">
    <text evidence="3">Belongs to the fucoxanthin chlorophyll protein family.</text>
</comment>
<reference evidence="9 10" key="1">
    <citation type="journal article" date="2011" name="Proc. Natl. Acad. Sci. U.S.A.">
        <title>Niche of harmful alga Aureococcus anophagefferens revealed through ecogenomics.</title>
        <authorList>
            <person name="Gobler C.J."/>
            <person name="Berry D.L."/>
            <person name="Dyhrman S.T."/>
            <person name="Wilhelm S.W."/>
            <person name="Salamov A."/>
            <person name="Lobanov A.V."/>
            <person name="Zhang Y."/>
            <person name="Collier J.L."/>
            <person name="Wurch L.L."/>
            <person name="Kustka A.B."/>
            <person name="Dill B.D."/>
            <person name="Shah M."/>
            <person name="VerBerkmoes N.C."/>
            <person name="Kuo A."/>
            <person name="Terry A."/>
            <person name="Pangilinan J."/>
            <person name="Lindquist E.A."/>
            <person name="Lucas S."/>
            <person name="Paulsen I.T."/>
            <person name="Hattenrath-Lehmann T.K."/>
            <person name="Talmage S.C."/>
            <person name="Walker E.A."/>
            <person name="Koch F."/>
            <person name="Burson A.M."/>
            <person name="Marcoval M.A."/>
            <person name="Tang Y.Z."/>
            <person name="Lecleir G.R."/>
            <person name="Coyne K.J."/>
            <person name="Berg G.M."/>
            <person name="Bertrand E.M."/>
            <person name="Saito M.A."/>
            <person name="Gladyshev V.N."/>
            <person name="Grigoriev I.V."/>
        </authorList>
    </citation>
    <scope>NUCLEOTIDE SEQUENCE [LARGE SCALE GENOMIC DNA]</scope>
    <source>
        <strain evidence="10">CCMP 1984</strain>
    </source>
</reference>
<dbReference type="SMR" id="F0XY77"/>
<dbReference type="Pfam" id="PF00504">
    <property type="entry name" value="Chloroa_b-bind"/>
    <property type="match status" value="1"/>
</dbReference>